<feature type="compositionally biased region" description="Basic and acidic residues" evidence="1">
    <location>
        <begin position="23"/>
        <end position="32"/>
    </location>
</feature>
<gene>
    <name evidence="2" type="ORF">CEXT_541331</name>
</gene>
<proteinExistence type="predicted"/>
<keyword evidence="3" id="KW-1185">Reference proteome</keyword>
<feature type="compositionally biased region" description="Polar residues" evidence="1">
    <location>
        <begin position="7"/>
        <end position="22"/>
    </location>
</feature>
<protein>
    <submittedName>
        <fullName evidence="2">Uncharacterized protein</fullName>
    </submittedName>
</protein>
<sequence length="189" mass="21099">MLVILRQNESSTAKSRQPGSQTAKREQLRESGRGNQSVIMDSESQRCPLKLSPDLFGLTRCSLLLDGRAGIRYSPTGIISATVEIGKSLRRRCQAPVSNGFDTFDTSARNSNERSPLIPQASNHFDRILKRCQCQRLKQDLQQKTASLTSPNILQVRQAWLTPHISKAVNDSGEMFGIPFHCTVPFWAN</sequence>
<feature type="region of interest" description="Disordered" evidence="1">
    <location>
        <begin position="7"/>
        <end position="42"/>
    </location>
</feature>
<evidence type="ECO:0000256" key="1">
    <source>
        <dbReference type="SAM" id="MobiDB-lite"/>
    </source>
</evidence>
<dbReference type="EMBL" id="BPLR01017581">
    <property type="protein sequence ID" value="GIY92750.1"/>
    <property type="molecule type" value="Genomic_DNA"/>
</dbReference>
<reference evidence="2 3" key="1">
    <citation type="submission" date="2021-06" db="EMBL/GenBank/DDBJ databases">
        <title>Caerostris extrusa draft genome.</title>
        <authorList>
            <person name="Kono N."/>
            <person name="Arakawa K."/>
        </authorList>
    </citation>
    <scope>NUCLEOTIDE SEQUENCE [LARGE SCALE GENOMIC DNA]</scope>
</reference>
<accession>A0AAV4XET4</accession>
<dbReference type="Proteomes" id="UP001054945">
    <property type="component" value="Unassembled WGS sequence"/>
</dbReference>
<name>A0AAV4XET4_CAEEX</name>
<dbReference type="AlphaFoldDB" id="A0AAV4XET4"/>
<evidence type="ECO:0000313" key="3">
    <source>
        <dbReference type="Proteomes" id="UP001054945"/>
    </source>
</evidence>
<organism evidence="2 3">
    <name type="scientific">Caerostris extrusa</name>
    <name type="common">Bark spider</name>
    <name type="synonym">Caerostris bankana</name>
    <dbReference type="NCBI Taxonomy" id="172846"/>
    <lineage>
        <taxon>Eukaryota</taxon>
        <taxon>Metazoa</taxon>
        <taxon>Ecdysozoa</taxon>
        <taxon>Arthropoda</taxon>
        <taxon>Chelicerata</taxon>
        <taxon>Arachnida</taxon>
        <taxon>Araneae</taxon>
        <taxon>Araneomorphae</taxon>
        <taxon>Entelegynae</taxon>
        <taxon>Araneoidea</taxon>
        <taxon>Araneidae</taxon>
        <taxon>Caerostris</taxon>
    </lineage>
</organism>
<comment type="caution">
    <text evidence="2">The sequence shown here is derived from an EMBL/GenBank/DDBJ whole genome shotgun (WGS) entry which is preliminary data.</text>
</comment>
<evidence type="ECO:0000313" key="2">
    <source>
        <dbReference type="EMBL" id="GIY92750.1"/>
    </source>
</evidence>